<sequence length="74" mass="7626">MRCTTAPAPTPPVAITLSRLLITTLAAPPFSIPLPPANCQSCCTLPPVTGGVVSTASPSLPSEQPEYAPPQTLW</sequence>
<keyword evidence="2" id="KW-0732">Signal</keyword>
<reference evidence="3" key="1">
    <citation type="submission" date="2018-01" db="EMBL/GenBank/DDBJ databases">
        <title>An insight into the sialome of Amazonian anophelines.</title>
        <authorList>
            <person name="Ribeiro J.M."/>
            <person name="Scarpassa V."/>
            <person name="Calvo E."/>
        </authorList>
    </citation>
    <scope>NUCLEOTIDE SEQUENCE</scope>
</reference>
<dbReference type="EMBL" id="GGFL01014173">
    <property type="protein sequence ID" value="MBW78351.1"/>
    <property type="molecule type" value="Transcribed_RNA"/>
</dbReference>
<dbReference type="AlphaFoldDB" id="A0A2M4DLE3"/>
<feature type="signal peptide" evidence="2">
    <location>
        <begin position="1"/>
        <end position="26"/>
    </location>
</feature>
<evidence type="ECO:0000256" key="2">
    <source>
        <dbReference type="SAM" id="SignalP"/>
    </source>
</evidence>
<feature type="region of interest" description="Disordered" evidence="1">
    <location>
        <begin position="52"/>
        <end position="74"/>
    </location>
</feature>
<name>A0A2M4DLE3_ANODA</name>
<feature type="compositionally biased region" description="Polar residues" evidence="1">
    <location>
        <begin position="52"/>
        <end position="62"/>
    </location>
</feature>
<proteinExistence type="predicted"/>
<protein>
    <submittedName>
        <fullName evidence="3">Putative secreted protein</fullName>
    </submittedName>
</protein>
<feature type="chain" id="PRO_5014785817" evidence="2">
    <location>
        <begin position="27"/>
        <end position="74"/>
    </location>
</feature>
<evidence type="ECO:0000313" key="3">
    <source>
        <dbReference type="EMBL" id="MBW78351.1"/>
    </source>
</evidence>
<evidence type="ECO:0000256" key="1">
    <source>
        <dbReference type="SAM" id="MobiDB-lite"/>
    </source>
</evidence>
<accession>A0A2M4DLE3</accession>
<organism evidence="3">
    <name type="scientific">Anopheles darlingi</name>
    <name type="common">Mosquito</name>
    <dbReference type="NCBI Taxonomy" id="43151"/>
    <lineage>
        <taxon>Eukaryota</taxon>
        <taxon>Metazoa</taxon>
        <taxon>Ecdysozoa</taxon>
        <taxon>Arthropoda</taxon>
        <taxon>Hexapoda</taxon>
        <taxon>Insecta</taxon>
        <taxon>Pterygota</taxon>
        <taxon>Neoptera</taxon>
        <taxon>Endopterygota</taxon>
        <taxon>Diptera</taxon>
        <taxon>Nematocera</taxon>
        <taxon>Culicoidea</taxon>
        <taxon>Culicidae</taxon>
        <taxon>Anophelinae</taxon>
        <taxon>Anopheles</taxon>
    </lineage>
</organism>